<evidence type="ECO:0000313" key="2">
    <source>
        <dbReference type="EnsemblFungi" id="CEF74700"/>
    </source>
</evidence>
<protein>
    <submittedName>
        <fullName evidence="1">Chromosome 1, complete genome</fullName>
    </submittedName>
</protein>
<name>A0A0E0RTX5_GIBZE</name>
<keyword evidence="3" id="KW-1185">Reference proteome</keyword>
<dbReference type="VEuPathDB" id="FungiDB:FGRAMPH1_01G05791"/>
<accession>A0A0E0RTX5</accession>
<proteinExistence type="predicted"/>
<dbReference type="AlphaFoldDB" id="A0A0E0RTX5"/>
<evidence type="ECO:0000313" key="1">
    <source>
        <dbReference type="EMBL" id="CEF74700.1"/>
    </source>
</evidence>
<dbReference type="Proteomes" id="UP000070720">
    <property type="component" value="Chromosome 1"/>
</dbReference>
<reference evidence="2 3" key="2">
    <citation type="journal article" date="2010" name="Nature">
        <title>Comparative genomics reveals mobile pathogenicity chromosomes in Fusarium.</title>
        <authorList>
            <person name="Ma L.J."/>
            <person name="van der Does H.C."/>
            <person name="Borkovich K.A."/>
            <person name="Coleman J.J."/>
            <person name="Daboussi M.J."/>
            <person name="Di Pietro A."/>
            <person name="Dufresne M."/>
            <person name="Freitag M."/>
            <person name="Grabherr M."/>
            <person name="Henrissat B."/>
            <person name="Houterman P.M."/>
            <person name="Kang S."/>
            <person name="Shim W.B."/>
            <person name="Woloshuk C."/>
            <person name="Xie X."/>
            <person name="Xu J.R."/>
            <person name="Antoniw J."/>
            <person name="Baker S.E."/>
            <person name="Bluhm B.H."/>
            <person name="Breakspear A."/>
            <person name="Brown D.W."/>
            <person name="Butchko R.A."/>
            <person name="Chapman S."/>
            <person name="Coulson R."/>
            <person name="Coutinho P.M."/>
            <person name="Danchin E.G."/>
            <person name="Diener A."/>
            <person name="Gale L.R."/>
            <person name="Gardiner D.M."/>
            <person name="Goff S."/>
            <person name="Hammond-Kosack K.E."/>
            <person name="Hilburn K."/>
            <person name="Hua-Van A."/>
            <person name="Jonkers W."/>
            <person name="Kazan K."/>
            <person name="Kodira C.D."/>
            <person name="Koehrsen M."/>
            <person name="Kumar L."/>
            <person name="Lee Y.H."/>
            <person name="Li L."/>
            <person name="Manners J.M."/>
            <person name="Miranda-Saavedra D."/>
            <person name="Mukherjee M."/>
            <person name="Park G."/>
            <person name="Park J."/>
            <person name="Park S.Y."/>
            <person name="Proctor R.H."/>
            <person name="Regev A."/>
            <person name="Ruiz-Roldan M.C."/>
            <person name="Sain D."/>
            <person name="Sakthikumar S."/>
            <person name="Sykes S."/>
            <person name="Schwartz D.C."/>
            <person name="Turgeon B.G."/>
            <person name="Wapinski I."/>
            <person name="Yoder O."/>
            <person name="Young S."/>
            <person name="Zeng Q."/>
            <person name="Zhou S."/>
            <person name="Galagan J."/>
            <person name="Cuomo C.A."/>
            <person name="Kistler H.C."/>
            <person name="Rep M."/>
        </authorList>
    </citation>
    <scope>GENOME REANNOTATION</scope>
    <source>
        <strain evidence="3">ATCC MYA-4620 / CBS 123657 / FGSC 9075 / NRRL 31084 / PH-1</strain>
        <strain evidence="2">PH-1 / ATCC MYA-4620 / FGSC 9075 / NRRL 31084</strain>
    </source>
</reference>
<reference key="3">
    <citation type="submission" date="2014-02" db="EMBL/GenBank/DDBJ databases">
        <title>A revised Fusarium graminearum genomic reference sequence using whole shotgun re-sequencing.</title>
        <authorList>
            <person name="King R."/>
            <person name="Urban M."/>
            <person name="Hassani-Pak K."/>
            <person name="Hammond-Kosack K."/>
        </authorList>
    </citation>
    <scope>NUCLEOTIDE SEQUENCE</scope>
    <source>
        <strain>PH-1</strain>
    </source>
</reference>
<dbReference type="EMBL" id="HG970332">
    <property type="protein sequence ID" value="CEF74700.1"/>
    <property type="molecule type" value="Genomic_DNA"/>
</dbReference>
<organism evidence="2">
    <name type="scientific">Gibberella zeae (strain ATCC MYA-4620 / CBS 123657 / FGSC 9075 / NRRL 31084 / PH-1)</name>
    <name type="common">Wheat head blight fungus</name>
    <name type="synonym">Fusarium graminearum</name>
    <dbReference type="NCBI Taxonomy" id="229533"/>
    <lineage>
        <taxon>Eukaryota</taxon>
        <taxon>Fungi</taxon>
        <taxon>Dikarya</taxon>
        <taxon>Ascomycota</taxon>
        <taxon>Pezizomycotina</taxon>
        <taxon>Sordariomycetes</taxon>
        <taxon>Hypocreomycetidae</taxon>
        <taxon>Hypocreales</taxon>
        <taxon>Nectriaceae</taxon>
        <taxon>Fusarium</taxon>
    </lineage>
</organism>
<dbReference type="InParanoid" id="A0A0E0RTX5"/>
<evidence type="ECO:0000313" key="3">
    <source>
        <dbReference type="Proteomes" id="UP000070720"/>
    </source>
</evidence>
<gene>
    <name evidence="2" type="primary">FG02412.1</name>
    <name evidence="1" type="ORF">FGRAMPH1_01T05791</name>
</gene>
<dbReference type="eggNOG" id="ENOG502SSJC">
    <property type="taxonomic scope" value="Eukaryota"/>
</dbReference>
<reference evidence="2" key="5">
    <citation type="submission" date="2017-01" db="UniProtKB">
        <authorList>
            <consortium name="EnsemblFungi"/>
        </authorList>
    </citation>
    <scope>IDENTIFICATION</scope>
    <source>
        <strain evidence="2">PH-1 / ATCC MYA-4620 / FGSC 9075 / NRRL 31084</strain>
    </source>
</reference>
<reference evidence="1 3" key="4">
    <citation type="journal article" date="2015" name="BMC Genomics">
        <title>The completed genome sequence of the pathogenic ascomycete fungus Fusarium graminearum.</title>
        <authorList>
            <person name="King R."/>
            <person name="Urban M."/>
            <person name="Hammond-Kosack M.C."/>
            <person name="Hassani-Pak K."/>
            <person name="Hammond-Kosack K.E."/>
        </authorList>
    </citation>
    <scope>NUCLEOTIDE SEQUENCE [LARGE SCALE GENOMIC DNA]</scope>
    <source>
        <strain evidence="3">ATCC MYA-4620 / CBS 123657 / FGSC 9075 / NRRL 31084 / PH-1</strain>
        <strain evidence="1">PH-1</strain>
    </source>
</reference>
<reference evidence="2 3" key="1">
    <citation type="journal article" date="2007" name="Science">
        <title>The Fusarium graminearum genome reveals a link between localized polymorphism and pathogen specialization.</title>
        <authorList>
            <person name="Cuomo C.A."/>
            <person name="Gueldener U."/>
            <person name="Xu J.-R."/>
            <person name="Trail F."/>
            <person name="Turgeon B.G."/>
            <person name="Di Pietro A."/>
            <person name="Walton J.D."/>
            <person name="Ma L.-J."/>
            <person name="Baker S.E."/>
            <person name="Rep M."/>
            <person name="Adam G."/>
            <person name="Antoniw J."/>
            <person name="Baldwin T."/>
            <person name="Calvo S.E."/>
            <person name="Chang Y.-L."/>
            <person name="DeCaprio D."/>
            <person name="Gale L.R."/>
            <person name="Gnerre S."/>
            <person name="Goswami R.S."/>
            <person name="Hammond-Kosack K."/>
            <person name="Harris L.J."/>
            <person name="Hilburn K."/>
            <person name="Kennell J.C."/>
            <person name="Kroken S."/>
            <person name="Magnuson J.K."/>
            <person name="Mannhaupt G."/>
            <person name="Mauceli E.W."/>
            <person name="Mewes H.-W."/>
            <person name="Mitterbauer R."/>
            <person name="Muehlbauer G."/>
            <person name="Muensterkoetter M."/>
            <person name="Nelson D."/>
            <person name="O'Donnell K."/>
            <person name="Ouellet T."/>
            <person name="Qi W."/>
            <person name="Quesneville H."/>
            <person name="Roncero M.I.G."/>
            <person name="Seong K.-Y."/>
            <person name="Tetko I.V."/>
            <person name="Urban M."/>
            <person name="Waalwijk C."/>
            <person name="Ward T.J."/>
            <person name="Yao J."/>
            <person name="Birren B.W."/>
            <person name="Kistler H.C."/>
        </authorList>
    </citation>
    <scope>NUCLEOTIDE SEQUENCE [LARGE SCALE GENOMIC DNA]</scope>
    <source>
        <strain evidence="3">ATCC MYA-4620 / CBS 123657 / FGSC 9075 / NRRL 31084 / PH-1</strain>
        <strain evidence="2">PH-1 / ATCC MYA-4620 / FGSC 9075 / NRRL 31084</strain>
    </source>
</reference>
<dbReference type="EnsemblFungi" id="CEF74700">
    <property type="protein sequence ID" value="CEF74700"/>
    <property type="gene ID" value="FGRRES_15989"/>
</dbReference>
<sequence>MRELLNKVLYGSSSPQGVSSNDGSQSLIIRPHPNDDNLLFITPSGSPKDAPPLYTISKRLSNPNFILHRGFPAPENAVAVASMHISTSTVDLSVYNQPMVIKNSSMTGSWSFDTHMGKFKWKVNQYTGTGFELYDRQGNKIAKYGNAGLMNFGEKQLSIYVPGDEFFIAMVLLSAVASKELAKIIEEVVGEVAGAVVGA</sequence>